<dbReference type="AlphaFoldDB" id="N1QL91"/>
<dbReference type="InterPro" id="IPR000608">
    <property type="entry name" value="UBC"/>
</dbReference>
<feature type="compositionally biased region" description="Acidic residues" evidence="4">
    <location>
        <begin position="264"/>
        <end position="279"/>
    </location>
</feature>
<dbReference type="GO" id="GO:0016740">
    <property type="term" value="F:transferase activity"/>
    <property type="evidence" value="ECO:0007669"/>
    <property type="project" value="UniProtKB-KW"/>
</dbReference>
<dbReference type="RefSeq" id="XP_016766147.1">
    <property type="nucleotide sequence ID" value="XM_016909466.1"/>
</dbReference>
<dbReference type="eggNOG" id="KOG0423">
    <property type="taxonomic scope" value="Eukaryota"/>
</dbReference>
<dbReference type="Proteomes" id="UP000016931">
    <property type="component" value="Unassembled WGS sequence"/>
</dbReference>
<evidence type="ECO:0000256" key="1">
    <source>
        <dbReference type="ARBA" id="ARBA00022679"/>
    </source>
</evidence>
<name>N1QL91_SPHMS</name>
<accession>N1QL91</accession>
<dbReference type="PROSITE" id="PS50127">
    <property type="entry name" value="UBC_2"/>
    <property type="match status" value="1"/>
</dbReference>
<dbReference type="OMA" id="ELMTRIH"/>
<dbReference type="Pfam" id="PF00179">
    <property type="entry name" value="UQ_con"/>
    <property type="match status" value="1"/>
</dbReference>
<proteinExistence type="predicted"/>
<feature type="compositionally biased region" description="Basic residues" evidence="4">
    <location>
        <begin position="194"/>
        <end position="205"/>
    </location>
</feature>
<feature type="domain" description="UBC core" evidence="5">
    <location>
        <begin position="4"/>
        <end position="153"/>
    </location>
</feature>
<keyword evidence="1" id="KW-0808">Transferase</keyword>
<dbReference type="InterPro" id="IPR016135">
    <property type="entry name" value="UBQ-conjugating_enzyme/RWD"/>
</dbReference>
<keyword evidence="2" id="KW-0833">Ubl conjugation pathway</keyword>
<evidence type="ECO:0000313" key="7">
    <source>
        <dbReference type="Proteomes" id="UP000016931"/>
    </source>
</evidence>
<protein>
    <recommendedName>
        <fullName evidence="5">UBC core domain-containing protein</fullName>
    </recommendedName>
</protein>
<dbReference type="HOGENOM" id="CLU_030988_0_1_1"/>
<evidence type="ECO:0000256" key="3">
    <source>
        <dbReference type="PROSITE-ProRule" id="PRU10133"/>
    </source>
</evidence>
<dbReference type="PANTHER" id="PTHR24068">
    <property type="entry name" value="UBIQUITIN-CONJUGATING ENZYME E2"/>
    <property type="match status" value="1"/>
</dbReference>
<feature type="compositionally biased region" description="Acidic residues" evidence="4">
    <location>
        <begin position="314"/>
        <end position="332"/>
    </location>
</feature>
<evidence type="ECO:0000256" key="4">
    <source>
        <dbReference type="SAM" id="MobiDB-lite"/>
    </source>
</evidence>
<organism evidence="6 7">
    <name type="scientific">Sphaerulina musiva (strain SO2202)</name>
    <name type="common">Poplar stem canker fungus</name>
    <name type="synonym">Septoria musiva</name>
    <dbReference type="NCBI Taxonomy" id="692275"/>
    <lineage>
        <taxon>Eukaryota</taxon>
        <taxon>Fungi</taxon>
        <taxon>Dikarya</taxon>
        <taxon>Ascomycota</taxon>
        <taxon>Pezizomycotina</taxon>
        <taxon>Dothideomycetes</taxon>
        <taxon>Dothideomycetidae</taxon>
        <taxon>Mycosphaerellales</taxon>
        <taxon>Mycosphaerellaceae</taxon>
        <taxon>Sphaerulina</taxon>
    </lineage>
</organism>
<dbReference type="PROSITE" id="PS00183">
    <property type="entry name" value="UBC_1"/>
    <property type="match status" value="1"/>
</dbReference>
<feature type="compositionally biased region" description="Low complexity" evidence="4">
    <location>
        <begin position="344"/>
        <end position="357"/>
    </location>
</feature>
<evidence type="ECO:0000259" key="5">
    <source>
        <dbReference type="PROSITE" id="PS50127"/>
    </source>
</evidence>
<dbReference type="InterPro" id="IPR023313">
    <property type="entry name" value="UBQ-conjugating_AS"/>
</dbReference>
<dbReference type="SMART" id="SM00212">
    <property type="entry name" value="UBCc"/>
    <property type="match status" value="1"/>
</dbReference>
<dbReference type="OrthoDB" id="10069349at2759"/>
<dbReference type="GeneID" id="27906603"/>
<evidence type="ECO:0000313" key="6">
    <source>
        <dbReference type="EMBL" id="EMF18026.1"/>
    </source>
</evidence>
<feature type="compositionally biased region" description="Basic and acidic residues" evidence="4">
    <location>
        <begin position="414"/>
        <end position="426"/>
    </location>
</feature>
<dbReference type="SUPFAM" id="SSF54495">
    <property type="entry name" value="UBC-like"/>
    <property type="match status" value="1"/>
</dbReference>
<sequence>MNSKTLRRLAADHAELHTSLPVNYLFAPAAAHTDDLTRLDVLLAGPTHTPFAAGVWKLHLTIPNNYPQSPPNAILGTKIFHPNVSDNGQICVETIKRDWDSKLTLRDVLVTISCLLIQPNPDSALNAEAGALIQRDYGLFAQRAELMTRIHAAIPASLAAAVREAQNRGQEDNAGSDGESEVHDSMVRLELPARRRRTIAKVRGTRRADTSPGNAPVRRSRQPPTAAPVMAPPPSQPFVRQVGDDDVFGTSRAPPIPRPTHDSDSDDADSEMLDADQENDTARSPTKPTTVVATRTPRRPRGAPVPLGELTMPEQDDGDTSSDEMDGEDAMEPEYPPSPRKSPSKSPSKSQSRPAPRYRAESSRDAAAALPPATSGTPSMVTPPNLNQQPLATTPTMSPPKRPHDRGGRGIFDISKRLEPQQHQHPDSSFMDTENSFFHPQTFGTPPPARGILKTRSPNAAQIRAQEVQKRRELNSKLWEACGKDIRRWNRGDFGAQFLEKKAARW</sequence>
<gene>
    <name evidence="6" type="ORF">SEPMUDRAFT_58444</name>
</gene>
<keyword evidence="7" id="KW-1185">Reference proteome</keyword>
<dbReference type="Gene3D" id="3.10.110.10">
    <property type="entry name" value="Ubiquitin Conjugating Enzyme"/>
    <property type="match status" value="1"/>
</dbReference>
<feature type="compositionally biased region" description="Basic and acidic residues" evidence="4">
    <location>
        <begin position="180"/>
        <end position="193"/>
    </location>
</feature>
<feature type="compositionally biased region" description="Low complexity" evidence="4">
    <location>
        <begin position="285"/>
        <end position="295"/>
    </location>
</feature>
<dbReference type="EMBL" id="KB456260">
    <property type="protein sequence ID" value="EMF18026.1"/>
    <property type="molecule type" value="Genomic_DNA"/>
</dbReference>
<feature type="compositionally biased region" description="Polar residues" evidence="4">
    <location>
        <begin position="374"/>
        <end position="396"/>
    </location>
</feature>
<feature type="region of interest" description="Disordered" evidence="4">
    <location>
        <begin position="165"/>
        <end position="436"/>
    </location>
</feature>
<evidence type="ECO:0000256" key="2">
    <source>
        <dbReference type="ARBA" id="ARBA00022786"/>
    </source>
</evidence>
<reference evidence="6 7" key="1">
    <citation type="journal article" date="2012" name="PLoS Pathog.">
        <title>Diverse lifestyles and strategies of plant pathogenesis encoded in the genomes of eighteen Dothideomycetes fungi.</title>
        <authorList>
            <person name="Ohm R.A."/>
            <person name="Feau N."/>
            <person name="Henrissat B."/>
            <person name="Schoch C.L."/>
            <person name="Horwitz B.A."/>
            <person name="Barry K.W."/>
            <person name="Condon B.J."/>
            <person name="Copeland A.C."/>
            <person name="Dhillon B."/>
            <person name="Glaser F."/>
            <person name="Hesse C.N."/>
            <person name="Kosti I."/>
            <person name="LaButti K."/>
            <person name="Lindquist E.A."/>
            <person name="Lucas S."/>
            <person name="Salamov A.A."/>
            <person name="Bradshaw R.E."/>
            <person name="Ciuffetti L."/>
            <person name="Hamelin R.C."/>
            <person name="Kema G.H.J."/>
            <person name="Lawrence C."/>
            <person name="Scott J.A."/>
            <person name="Spatafora J.W."/>
            <person name="Turgeon B.G."/>
            <person name="de Wit P.J.G.M."/>
            <person name="Zhong S."/>
            <person name="Goodwin S.B."/>
            <person name="Grigoriev I.V."/>
        </authorList>
    </citation>
    <scope>NUCLEOTIDE SEQUENCE [LARGE SCALE GENOMIC DNA]</scope>
    <source>
        <strain evidence="6 7">SO2202</strain>
    </source>
</reference>
<dbReference type="STRING" id="692275.N1QL91"/>
<feature type="active site" description="Glycyl thioester intermediate" evidence="3">
    <location>
        <position position="91"/>
    </location>
</feature>